<keyword evidence="3" id="KW-1185">Reference proteome</keyword>
<dbReference type="SUPFAM" id="SSF55961">
    <property type="entry name" value="Bet v1-like"/>
    <property type="match status" value="1"/>
</dbReference>
<dbReference type="Pfam" id="PF00848">
    <property type="entry name" value="Ring_hydroxyl_A"/>
    <property type="match status" value="1"/>
</dbReference>
<sequence>MHLREWLGCAWVNLAENLATGSTTPPPGADWLYVKEVVDTGRDVSRSVELFHRVNEQDFEACERCQPAMASRANAHGGALVPSEHHIGGFHDWLVRKLESAD</sequence>
<dbReference type="AlphaFoldDB" id="A0A1H9WQ79"/>
<name>A0A1H9WQ79_9PSEU</name>
<evidence type="ECO:0000313" key="2">
    <source>
        <dbReference type="EMBL" id="SES35817.1"/>
    </source>
</evidence>
<proteinExistence type="predicted"/>
<feature type="domain" description="Aromatic-ring-hydroxylating dioxygenase alpha subunit C-terminal" evidence="1">
    <location>
        <begin position="29"/>
        <end position="99"/>
    </location>
</feature>
<dbReference type="Gene3D" id="3.90.380.10">
    <property type="entry name" value="Naphthalene 1,2-dioxygenase Alpha Subunit, Chain A, domain 1"/>
    <property type="match status" value="1"/>
</dbReference>
<dbReference type="InterPro" id="IPR015879">
    <property type="entry name" value="Ring_hydroxy_dOase_asu_C_dom"/>
</dbReference>
<dbReference type="GO" id="GO:0005506">
    <property type="term" value="F:iron ion binding"/>
    <property type="evidence" value="ECO:0007669"/>
    <property type="project" value="InterPro"/>
</dbReference>
<dbReference type="Proteomes" id="UP000199028">
    <property type="component" value="Unassembled WGS sequence"/>
</dbReference>
<gene>
    <name evidence="2" type="ORF">SAMN05216195_11298</name>
</gene>
<organism evidence="2 3">
    <name type="scientific">Lentzea flaviverrucosa</name>
    <dbReference type="NCBI Taxonomy" id="200379"/>
    <lineage>
        <taxon>Bacteria</taxon>
        <taxon>Bacillati</taxon>
        <taxon>Actinomycetota</taxon>
        <taxon>Actinomycetes</taxon>
        <taxon>Pseudonocardiales</taxon>
        <taxon>Pseudonocardiaceae</taxon>
        <taxon>Lentzea</taxon>
    </lineage>
</organism>
<protein>
    <submittedName>
        <fullName evidence="2">Ring hydroxylating alpha subunit (Catalytic domain)</fullName>
    </submittedName>
</protein>
<evidence type="ECO:0000259" key="1">
    <source>
        <dbReference type="Pfam" id="PF00848"/>
    </source>
</evidence>
<reference evidence="3" key="1">
    <citation type="submission" date="2016-10" db="EMBL/GenBank/DDBJ databases">
        <authorList>
            <person name="Varghese N."/>
            <person name="Submissions S."/>
        </authorList>
    </citation>
    <scope>NUCLEOTIDE SEQUENCE [LARGE SCALE GENOMIC DNA]</scope>
    <source>
        <strain evidence="3">CGMCC 4.578</strain>
    </source>
</reference>
<dbReference type="GO" id="GO:0051537">
    <property type="term" value="F:2 iron, 2 sulfur cluster binding"/>
    <property type="evidence" value="ECO:0007669"/>
    <property type="project" value="InterPro"/>
</dbReference>
<dbReference type="EMBL" id="FOFT01000012">
    <property type="protein sequence ID" value="SES35817.1"/>
    <property type="molecule type" value="Genomic_DNA"/>
</dbReference>
<evidence type="ECO:0000313" key="3">
    <source>
        <dbReference type="Proteomes" id="UP000199028"/>
    </source>
</evidence>
<accession>A0A1H9WQ79</accession>